<dbReference type="CDD" id="cd05305">
    <property type="entry name" value="L-AlaDH"/>
    <property type="match status" value="1"/>
</dbReference>
<keyword evidence="7" id="KW-1185">Reference proteome</keyword>
<dbReference type="InterPro" id="IPR008141">
    <property type="entry name" value="Ala_DH"/>
</dbReference>
<comment type="caution">
    <text evidence="6">The sequence shown here is derived from an EMBL/GenBank/DDBJ whole genome shotgun (WGS) entry which is preliminary data.</text>
</comment>
<evidence type="ECO:0000259" key="5">
    <source>
        <dbReference type="SMART" id="SM01003"/>
    </source>
</evidence>
<dbReference type="SMART" id="SM01003">
    <property type="entry name" value="AlaDh_PNT_N"/>
    <property type="match status" value="1"/>
</dbReference>
<dbReference type="Pfam" id="PF05222">
    <property type="entry name" value="AlaDh_PNT_N"/>
    <property type="match status" value="1"/>
</dbReference>
<evidence type="ECO:0000313" key="7">
    <source>
        <dbReference type="Proteomes" id="UP000787672"/>
    </source>
</evidence>
<name>A0ABS6F8P7_9FIRM</name>
<dbReference type="PANTHER" id="PTHR42795">
    <property type="entry name" value="ALANINE DEHYDROGENASE"/>
    <property type="match status" value="1"/>
</dbReference>
<dbReference type="PANTHER" id="PTHR42795:SF1">
    <property type="entry name" value="ALANINE DEHYDROGENASE"/>
    <property type="match status" value="1"/>
</dbReference>
<dbReference type="EMBL" id="JAHLQN010000001">
    <property type="protein sequence ID" value="MBU5625674.1"/>
    <property type="molecule type" value="Genomic_DNA"/>
</dbReference>
<evidence type="ECO:0000256" key="1">
    <source>
        <dbReference type="ARBA" id="ARBA00005206"/>
    </source>
</evidence>
<accession>A0ABS6F8P7</accession>
<evidence type="ECO:0000256" key="2">
    <source>
        <dbReference type="ARBA" id="ARBA00012897"/>
    </source>
</evidence>
<dbReference type="Proteomes" id="UP000787672">
    <property type="component" value="Unassembled WGS sequence"/>
</dbReference>
<dbReference type="Pfam" id="PF01262">
    <property type="entry name" value="AlaDh_PNT_C"/>
    <property type="match status" value="1"/>
</dbReference>
<evidence type="ECO:0000256" key="3">
    <source>
        <dbReference type="ARBA" id="ARBA00023002"/>
    </source>
</evidence>
<comment type="pathway">
    <text evidence="1">Amino-acid degradation; L-alanine degradation via dehydrogenase pathway; NH(3) and pyruvate from L-alanine: step 1/1.</text>
</comment>
<dbReference type="SMART" id="SM01002">
    <property type="entry name" value="AlaDh_PNT_C"/>
    <property type="match status" value="1"/>
</dbReference>
<gene>
    <name evidence="6" type="ORF">KQI82_01830</name>
</gene>
<keyword evidence="3" id="KW-0560">Oxidoreductase</keyword>
<evidence type="ECO:0000313" key="6">
    <source>
        <dbReference type="EMBL" id="MBU5625674.1"/>
    </source>
</evidence>
<evidence type="ECO:0000259" key="4">
    <source>
        <dbReference type="SMART" id="SM01002"/>
    </source>
</evidence>
<dbReference type="RefSeq" id="WP_216557900.1">
    <property type="nucleotide sequence ID" value="NZ_JAHLQN010000001.1"/>
</dbReference>
<dbReference type="InterPro" id="IPR007698">
    <property type="entry name" value="AlaDH/PNT_NAD(H)-bd"/>
</dbReference>
<protein>
    <recommendedName>
        <fullName evidence="2">alanine dehydrogenase</fullName>
        <ecNumber evidence="2">1.4.1.1</ecNumber>
    </recommendedName>
</protein>
<sequence length="372" mass="40669">MIISVLKEIKKDEGRVAASPSAVRELCAHGHTVLIERNAGLLSGFSNEQYAAAGAEIVDVKEAYERADMVYKVKEILPKEYPYMRRGLIVFTYIHSNGSREQTDVCLEAGVTGIAYEDVIDRAGKFPMLRPMSEIAGKGGFLAACEYAKSTNGGRGRLYAKIDGLSAPRVTIIGAGCVGIGAAELAAGCGNMVSLVDVDYYSLEHAKMKLGPNVEFVQSNQENIERLVKQTDLLINCILWPKWRTDHLVSRELVRQMKDDAMIVDVACDEGGAIETCRCTYHSDPTYTEEGVLHYCVGNIPGAYPRDASVALCNSTLPYALAIADKGVVRALSEDAGLRRGLCFYQGQLTLEETGRKQDRPYISPERALGLE</sequence>
<proteinExistence type="predicted"/>
<dbReference type="EC" id="1.4.1.1" evidence="2"/>
<reference evidence="6 7" key="1">
    <citation type="submission" date="2021-06" db="EMBL/GenBank/DDBJ databases">
        <authorList>
            <person name="Sun Q."/>
            <person name="Li D."/>
        </authorList>
    </citation>
    <scope>NUCLEOTIDE SEQUENCE [LARGE SCALE GENOMIC DNA]</scope>
    <source>
        <strain evidence="6 7">MSJ-2</strain>
    </source>
</reference>
<feature type="domain" description="Alanine dehydrogenase/pyridine nucleotide transhydrogenase NAD(H)-binding" evidence="4">
    <location>
        <begin position="148"/>
        <end position="296"/>
    </location>
</feature>
<feature type="domain" description="Alanine dehydrogenase/pyridine nucleotide transhydrogenase N-terminal" evidence="5">
    <location>
        <begin position="4"/>
        <end position="136"/>
    </location>
</feature>
<dbReference type="InterPro" id="IPR007886">
    <property type="entry name" value="AlaDH/PNT_N"/>
</dbReference>
<organism evidence="6 7">
    <name type="scientific">Dysosmobacter acutus</name>
    <dbReference type="NCBI Taxonomy" id="2841504"/>
    <lineage>
        <taxon>Bacteria</taxon>
        <taxon>Bacillati</taxon>
        <taxon>Bacillota</taxon>
        <taxon>Clostridia</taxon>
        <taxon>Eubacteriales</taxon>
        <taxon>Oscillospiraceae</taxon>
        <taxon>Dysosmobacter</taxon>
    </lineage>
</organism>